<feature type="domain" description="Tify" evidence="7">
    <location>
        <begin position="135"/>
        <end position="187"/>
    </location>
</feature>
<dbReference type="Pfam" id="PF16135">
    <property type="entry name" value="TDBD"/>
    <property type="match status" value="1"/>
</dbReference>
<dbReference type="InterPro" id="IPR032308">
    <property type="entry name" value="TDBD"/>
</dbReference>
<dbReference type="InterPro" id="IPR042163">
    <property type="entry name" value="PHF12"/>
</dbReference>
<dbReference type="InterPro" id="IPR013083">
    <property type="entry name" value="Znf_RING/FYVE/PHD"/>
</dbReference>
<keyword evidence="2" id="KW-0479">Metal-binding</keyword>
<name>A0A6A2XQR7_HIBSY</name>
<proteinExistence type="predicted"/>
<feature type="region of interest" description="Disordered" evidence="6">
    <location>
        <begin position="12"/>
        <end position="84"/>
    </location>
</feature>
<evidence type="ECO:0000259" key="7">
    <source>
        <dbReference type="Pfam" id="PF16135"/>
    </source>
</evidence>
<dbReference type="InterPro" id="IPR011011">
    <property type="entry name" value="Znf_FYVE_PHD"/>
</dbReference>
<keyword evidence="5" id="KW-0539">Nucleus</keyword>
<protein>
    <recommendedName>
        <fullName evidence="7">Tify domain-containing protein</fullName>
    </recommendedName>
</protein>
<dbReference type="EMBL" id="VEPZ02001450">
    <property type="protein sequence ID" value="KAE8672220.1"/>
    <property type="molecule type" value="Genomic_DNA"/>
</dbReference>
<dbReference type="Gene3D" id="3.30.40.10">
    <property type="entry name" value="Zinc/RING finger domain, C3HC4 (zinc finger)"/>
    <property type="match status" value="1"/>
</dbReference>
<dbReference type="AlphaFoldDB" id="A0A6A2XQR7"/>
<evidence type="ECO:0000256" key="2">
    <source>
        <dbReference type="ARBA" id="ARBA00022723"/>
    </source>
</evidence>
<reference evidence="8" key="1">
    <citation type="submission" date="2019-09" db="EMBL/GenBank/DDBJ databases">
        <title>Draft genome information of white flower Hibiscus syriacus.</title>
        <authorList>
            <person name="Kim Y.-M."/>
        </authorList>
    </citation>
    <scope>NUCLEOTIDE SEQUENCE [LARGE SCALE GENOMIC DNA]</scope>
    <source>
        <strain evidence="8">YM2019G1</strain>
    </source>
</reference>
<comment type="caution">
    <text evidence="8">The sequence shown here is derived from an EMBL/GenBank/DDBJ whole genome shotgun (WGS) entry which is preliminary data.</text>
</comment>
<evidence type="ECO:0000256" key="5">
    <source>
        <dbReference type="ARBA" id="ARBA00023242"/>
    </source>
</evidence>
<feature type="compositionally biased region" description="Polar residues" evidence="6">
    <location>
        <begin position="12"/>
        <end position="22"/>
    </location>
</feature>
<evidence type="ECO:0000256" key="3">
    <source>
        <dbReference type="ARBA" id="ARBA00022771"/>
    </source>
</evidence>
<dbReference type="GO" id="GO:0008270">
    <property type="term" value="F:zinc ion binding"/>
    <property type="evidence" value="ECO:0007669"/>
    <property type="project" value="UniProtKB-KW"/>
</dbReference>
<evidence type="ECO:0000313" key="8">
    <source>
        <dbReference type="EMBL" id="KAE8672220.1"/>
    </source>
</evidence>
<dbReference type="SUPFAM" id="SSF57903">
    <property type="entry name" value="FYVE/PHD zinc finger"/>
    <property type="match status" value="1"/>
</dbReference>
<keyword evidence="9" id="KW-1185">Reference proteome</keyword>
<evidence type="ECO:0000256" key="6">
    <source>
        <dbReference type="SAM" id="MobiDB-lite"/>
    </source>
</evidence>
<evidence type="ECO:0000256" key="1">
    <source>
        <dbReference type="ARBA" id="ARBA00004123"/>
    </source>
</evidence>
<accession>A0A6A2XQR7</accession>
<dbReference type="Proteomes" id="UP000436088">
    <property type="component" value="Unassembled WGS sequence"/>
</dbReference>
<sequence length="366" mass="41810">MAYNFRSRNFLNSRGTYLGSSGSDDESYNSDPEFRTPARPPRRSLTRASEGENSNRNMERKRPGRRSRLNANGEEHRRGLIERHRRRERTTFSQVRDLPITNRTVLSWLISLGIVLENELVWYVDSLSGNILGEGKVDREGILCSCCSSLVTVSEFEVHAGRKTTKPYQHIVLAGSQLSLLDCQIEAWEDKEEEEKRKFNNIRPKPKATDKNDDACMICADGGDLVCCEKCPSTFHPKCIYMEVWRRKAGSDESSSCFVLWKKLRKCFLGVRNDLRDGLSWALIQRRDPPLNGSSADDEYSRVMCNSKIAIAWLGAWEYVGGDALHRNRGKYRRQGMARVLENCVESLHKTLAMLPDLNKPPPEDC</sequence>
<dbReference type="GO" id="GO:0006357">
    <property type="term" value="P:regulation of transcription by RNA polymerase II"/>
    <property type="evidence" value="ECO:0007669"/>
    <property type="project" value="TreeGrafter"/>
</dbReference>
<keyword evidence="3" id="KW-0863">Zinc-finger</keyword>
<gene>
    <name evidence="8" type="ORF">F3Y22_tig00111848pilonHSYRG00298</name>
</gene>
<keyword evidence="4" id="KW-0862">Zinc</keyword>
<feature type="compositionally biased region" description="Basic and acidic residues" evidence="6">
    <location>
        <begin position="73"/>
        <end position="82"/>
    </location>
</feature>
<comment type="subcellular location">
    <subcellularLocation>
        <location evidence="1">Nucleus</location>
    </subcellularLocation>
</comment>
<organism evidence="8 9">
    <name type="scientific">Hibiscus syriacus</name>
    <name type="common">Rose of Sharon</name>
    <dbReference type="NCBI Taxonomy" id="106335"/>
    <lineage>
        <taxon>Eukaryota</taxon>
        <taxon>Viridiplantae</taxon>
        <taxon>Streptophyta</taxon>
        <taxon>Embryophyta</taxon>
        <taxon>Tracheophyta</taxon>
        <taxon>Spermatophyta</taxon>
        <taxon>Magnoliopsida</taxon>
        <taxon>eudicotyledons</taxon>
        <taxon>Gunneridae</taxon>
        <taxon>Pentapetalae</taxon>
        <taxon>rosids</taxon>
        <taxon>malvids</taxon>
        <taxon>Malvales</taxon>
        <taxon>Malvaceae</taxon>
        <taxon>Malvoideae</taxon>
        <taxon>Hibiscus</taxon>
    </lineage>
</organism>
<evidence type="ECO:0000313" key="9">
    <source>
        <dbReference type="Proteomes" id="UP000436088"/>
    </source>
</evidence>
<dbReference type="GO" id="GO:0003714">
    <property type="term" value="F:transcription corepressor activity"/>
    <property type="evidence" value="ECO:0007669"/>
    <property type="project" value="InterPro"/>
</dbReference>
<evidence type="ECO:0000256" key="4">
    <source>
        <dbReference type="ARBA" id="ARBA00022833"/>
    </source>
</evidence>
<dbReference type="PANTHER" id="PTHR46309:SF5">
    <property type="entry name" value="GNAT FAMILY ACETYLTRANSFERASE"/>
    <property type="match status" value="1"/>
</dbReference>
<dbReference type="GO" id="GO:0005634">
    <property type="term" value="C:nucleus"/>
    <property type="evidence" value="ECO:0007669"/>
    <property type="project" value="UniProtKB-SubCell"/>
</dbReference>
<dbReference type="PANTHER" id="PTHR46309">
    <property type="entry name" value="PHD FINGER PROTEIN 12"/>
    <property type="match status" value="1"/>
</dbReference>